<organism evidence="1">
    <name type="scientific">Lygus hesperus</name>
    <name type="common">Western plant bug</name>
    <dbReference type="NCBI Taxonomy" id="30085"/>
    <lineage>
        <taxon>Eukaryota</taxon>
        <taxon>Metazoa</taxon>
        <taxon>Ecdysozoa</taxon>
        <taxon>Arthropoda</taxon>
        <taxon>Hexapoda</taxon>
        <taxon>Insecta</taxon>
        <taxon>Pterygota</taxon>
        <taxon>Neoptera</taxon>
        <taxon>Paraneoptera</taxon>
        <taxon>Hemiptera</taxon>
        <taxon>Heteroptera</taxon>
        <taxon>Panheteroptera</taxon>
        <taxon>Cimicomorpha</taxon>
        <taxon>Miridae</taxon>
        <taxon>Mirini</taxon>
        <taxon>Lygus</taxon>
    </lineage>
</organism>
<proteinExistence type="predicted"/>
<gene>
    <name evidence="1" type="ORF">g.54242</name>
</gene>
<name>A0A146LSP4_LYGHE</name>
<dbReference type="EMBL" id="GDHC01007818">
    <property type="protein sequence ID" value="JAQ10811.1"/>
    <property type="molecule type" value="Transcribed_RNA"/>
</dbReference>
<protein>
    <submittedName>
        <fullName evidence="1">Uncharacterized protein</fullName>
    </submittedName>
</protein>
<accession>A0A146LSP4</accession>
<evidence type="ECO:0000313" key="1">
    <source>
        <dbReference type="EMBL" id="JAQ10811.1"/>
    </source>
</evidence>
<sequence>MVDDLQVTIFPTMEHFVQSIFLETLTVHRWKHTKTKPAQVSQQVVDTLPTPIFSNTSLLAIVNADSSVRALRNLNNIAESTVHDIMARATVACVERDGAEVDPADIYRAVESMDIGEVLIPLLRSAESSKFAKAVTVDAAADTTKPFSTPP</sequence>
<dbReference type="AlphaFoldDB" id="A0A146LSP4"/>
<reference evidence="1" key="1">
    <citation type="journal article" date="2016" name="Gigascience">
        <title>De novo construction of an expanded transcriptome assembly for the western tarnished plant bug, Lygus hesperus.</title>
        <authorList>
            <person name="Tassone E.E."/>
            <person name="Geib S.M."/>
            <person name="Hall B."/>
            <person name="Fabrick J.A."/>
            <person name="Brent C.S."/>
            <person name="Hull J.J."/>
        </authorList>
    </citation>
    <scope>NUCLEOTIDE SEQUENCE</scope>
</reference>